<dbReference type="AlphaFoldDB" id="A0AA45WR82"/>
<feature type="active site" description="Charge relay system" evidence="5">
    <location>
        <position position="85"/>
    </location>
</feature>
<reference evidence="8" key="1">
    <citation type="submission" date="2017-05" db="EMBL/GenBank/DDBJ databases">
        <authorList>
            <person name="Varghese N."/>
            <person name="Submissions S."/>
        </authorList>
    </citation>
    <scope>NUCLEOTIDE SEQUENCE</scope>
    <source>
        <strain evidence="8">DSM 45262</strain>
    </source>
</reference>
<dbReference type="PROSITE" id="PS00137">
    <property type="entry name" value="SUBTILASE_HIS"/>
    <property type="match status" value="1"/>
</dbReference>
<keyword evidence="2 5" id="KW-0645">Protease</keyword>
<proteinExistence type="inferred from homology"/>
<evidence type="ECO:0000256" key="3">
    <source>
        <dbReference type="ARBA" id="ARBA00022801"/>
    </source>
</evidence>
<dbReference type="InterPro" id="IPR036852">
    <property type="entry name" value="Peptidase_S8/S53_dom_sf"/>
</dbReference>
<dbReference type="Proteomes" id="UP001157946">
    <property type="component" value="Unassembled WGS sequence"/>
</dbReference>
<dbReference type="PRINTS" id="PR00723">
    <property type="entry name" value="SUBTILISIN"/>
</dbReference>
<evidence type="ECO:0000256" key="1">
    <source>
        <dbReference type="ARBA" id="ARBA00011073"/>
    </source>
</evidence>
<keyword evidence="3 5" id="KW-0378">Hydrolase</keyword>
<dbReference type="InterPro" id="IPR050131">
    <property type="entry name" value="Peptidase_S8_subtilisin-like"/>
</dbReference>
<gene>
    <name evidence="8" type="ORF">SAMN06265361_105208</name>
</gene>
<dbReference type="PANTHER" id="PTHR43806">
    <property type="entry name" value="PEPTIDASE S8"/>
    <property type="match status" value="1"/>
</dbReference>
<dbReference type="InterPro" id="IPR000209">
    <property type="entry name" value="Peptidase_S8/S53_dom"/>
</dbReference>
<accession>A0AA45WR82</accession>
<dbReference type="InterPro" id="IPR015500">
    <property type="entry name" value="Peptidase_S8_subtilisin-rel"/>
</dbReference>
<dbReference type="Gene3D" id="3.40.50.200">
    <property type="entry name" value="Peptidase S8/S53 domain"/>
    <property type="match status" value="1"/>
</dbReference>
<sequence>MRAMIFVRMLAGSIFAIVFVMGSVSSGGSERAREQAGQREPLPAQEPDAFRLSFLDQIKAPEAWQAFMRRSGSLGTDPFVVAVVDTGVDLQHPLLRSYLVPGVNLRFPDEPPHDRMGHGTKVAGVIASVWGAGQWRTPMGKGRIMPVKVMEDGSDGQMSRTIAGIREAISRKARIIVLAQGSWRHHPALAEAVAEAEQQGVLIVAAVGNAKYDEQGRLAFDHPLYFPAAYPTVLAVGAATQDGRHDPTSNWGPGIDLVAPGENIRLTPEENPLMQNGTSFAAPQVAAVAALVWQLHPEYTPADVRRHLMQTARRTPSSAWRWDEQMGYGQVDAAQAIRGTLHPDPYEPNDRKDEAKPIASGLEVYGVSRRGDPDIFEQPIHEKGWLELQVSVLGPASELLLEAYDERGRTLSRRRISRQGDVRFPVGAGHVQIGVEGLDKREAHYRLTSQARLGPDAMEPNDDADQAAVISVRPGIQIIEGTMDRHNDRDWLELRIAEPGRLTLEVRPFTPRFDPVLQHPFAGRMDVQEDQGDEGEHEEIRVRVRPGRYRICISDYDGNIADRPYHVVMRYTPQNKKG</sequence>
<dbReference type="EMBL" id="FXTU01000005">
    <property type="protein sequence ID" value="SMP26802.1"/>
    <property type="molecule type" value="Genomic_DNA"/>
</dbReference>
<keyword evidence="9" id="KW-1185">Reference proteome</keyword>
<dbReference type="InterPro" id="IPR023828">
    <property type="entry name" value="Peptidase_S8_Ser-AS"/>
</dbReference>
<evidence type="ECO:0000256" key="2">
    <source>
        <dbReference type="ARBA" id="ARBA00022670"/>
    </source>
</evidence>
<organism evidence="8 9">
    <name type="scientific">Laceyella tengchongensis</name>
    <dbReference type="NCBI Taxonomy" id="574699"/>
    <lineage>
        <taxon>Bacteria</taxon>
        <taxon>Bacillati</taxon>
        <taxon>Bacillota</taxon>
        <taxon>Bacilli</taxon>
        <taxon>Bacillales</taxon>
        <taxon>Thermoactinomycetaceae</taxon>
        <taxon>Laceyella</taxon>
    </lineage>
</organism>
<dbReference type="PROSITE" id="PS00138">
    <property type="entry name" value="SUBTILASE_SER"/>
    <property type="match status" value="1"/>
</dbReference>
<dbReference type="Pfam" id="PF00082">
    <property type="entry name" value="Peptidase_S8"/>
    <property type="match status" value="1"/>
</dbReference>
<evidence type="ECO:0000256" key="6">
    <source>
        <dbReference type="RuleBase" id="RU003355"/>
    </source>
</evidence>
<dbReference type="InterPro" id="IPR022398">
    <property type="entry name" value="Peptidase_S8_His-AS"/>
</dbReference>
<dbReference type="SUPFAM" id="SSF52743">
    <property type="entry name" value="Subtilisin-like"/>
    <property type="match status" value="1"/>
</dbReference>
<feature type="active site" description="Charge relay system" evidence="5">
    <location>
        <position position="279"/>
    </location>
</feature>
<keyword evidence="4 5" id="KW-0720">Serine protease</keyword>
<dbReference type="GO" id="GO:0004252">
    <property type="term" value="F:serine-type endopeptidase activity"/>
    <property type="evidence" value="ECO:0007669"/>
    <property type="project" value="UniProtKB-UniRule"/>
</dbReference>
<feature type="active site" description="Charge relay system" evidence="5">
    <location>
        <position position="118"/>
    </location>
</feature>
<comment type="similarity">
    <text evidence="1 5 6">Belongs to the peptidase S8 family.</text>
</comment>
<dbReference type="PANTHER" id="PTHR43806:SF11">
    <property type="entry name" value="CEREVISIN-RELATED"/>
    <property type="match status" value="1"/>
</dbReference>
<evidence type="ECO:0000313" key="9">
    <source>
        <dbReference type="Proteomes" id="UP001157946"/>
    </source>
</evidence>
<comment type="caution">
    <text evidence="8">The sequence shown here is derived from an EMBL/GenBank/DDBJ whole genome shotgun (WGS) entry which is preliminary data.</text>
</comment>
<dbReference type="GO" id="GO:0006508">
    <property type="term" value="P:proteolysis"/>
    <property type="evidence" value="ECO:0007669"/>
    <property type="project" value="UniProtKB-KW"/>
</dbReference>
<dbReference type="PROSITE" id="PS00136">
    <property type="entry name" value="SUBTILASE_ASP"/>
    <property type="match status" value="1"/>
</dbReference>
<dbReference type="InterPro" id="IPR023827">
    <property type="entry name" value="Peptidase_S8_Asp-AS"/>
</dbReference>
<evidence type="ECO:0000313" key="8">
    <source>
        <dbReference type="EMBL" id="SMP26802.1"/>
    </source>
</evidence>
<protein>
    <submittedName>
        <fullName evidence="8">Subtilase family protein</fullName>
    </submittedName>
</protein>
<dbReference type="Gene3D" id="2.60.120.380">
    <property type="match status" value="2"/>
</dbReference>
<feature type="domain" description="Peptidase S8/S53" evidence="7">
    <location>
        <begin position="79"/>
        <end position="329"/>
    </location>
</feature>
<dbReference type="PROSITE" id="PS51892">
    <property type="entry name" value="SUBTILASE"/>
    <property type="match status" value="1"/>
</dbReference>
<evidence type="ECO:0000256" key="5">
    <source>
        <dbReference type="PROSITE-ProRule" id="PRU01240"/>
    </source>
</evidence>
<evidence type="ECO:0000259" key="7">
    <source>
        <dbReference type="Pfam" id="PF00082"/>
    </source>
</evidence>
<name>A0AA45WR82_9BACL</name>
<evidence type="ECO:0000256" key="4">
    <source>
        <dbReference type="ARBA" id="ARBA00022825"/>
    </source>
</evidence>